<name>A0ABT4G7G3_9BACL</name>
<accession>A0ABT4G7G3</accession>
<dbReference type="Pfam" id="PF22322">
    <property type="entry name" value="DUF6973"/>
    <property type="match status" value="1"/>
</dbReference>
<dbReference type="InterPro" id="IPR006530">
    <property type="entry name" value="YD"/>
</dbReference>
<dbReference type="Pfam" id="PF25023">
    <property type="entry name" value="TEN_YD-shell"/>
    <property type="match status" value="2"/>
</dbReference>
<dbReference type="InterPro" id="IPR054246">
    <property type="entry name" value="DUF6973"/>
</dbReference>
<keyword evidence="3" id="KW-1133">Transmembrane helix</keyword>
<evidence type="ECO:0000259" key="4">
    <source>
        <dbReference type="Pfam" id="PF20148"/>
    </source>
</evidence>
<dbReference type="SUPFAM" id="SSF82171">
    <property type="entry name" value="DPP6 N-terminal domain-like"/>
    <property type="match status" value="1"/>
</dbReference>
<keyword evidence="3" id="KW-0472">Membrane</keyword>
<keyword evidence="8" id="KW-1185">Reference proteome</keyword>
<dbReference type="InterPro" id="IPR056823">
    <property type="entry name" value="TEN-like_YD-shell"/>
</dbReference>
<feature type="domain" description="Teneurin-like YD-shell" evidence="6">
    <location>
        <begin position="1795"/>
        <end position="1923"/>
    </location>
</feature>
<dbReference type="InterPro" id="IPR031325">
    <property type="entry name" value="RHS_repeat"/>
</dbReference>
<dbReference type="NCBIfam" id="TIGR03696">
    <property type="entry name" value="Rhs_assc_core"/>
    <property type="match status" value="1"/>
</dbReference>
<keyword evidence="3" id="KW-0812">Transmembrane</keyword>
<dbReference type="InterPro" id="IPR045351">
    <property type="entry name" value="DUF6531"/>
</dbReference>
<evidence type="ECO:0000256" key="2">
    <source>
        <dbReference type="SAM" id="MobiDB-lite"/>
    </source>
</evidence>
<comment type="caution">
    <text evidence="7">The sequence shown here is derived from an EMBL/GenBank/DDBJ whole genome shotgun (WGS) entry which is preliminary data.</text>
</comment>
<feature type="domain" description="Teneurin-like YD-shell" evidence="6">
    <location>
        <begin position="1460"/>
        <end position="1599"/>
    </location>
</feature>
<evidence type="ECO:0000256" key="3">
    <source>
        <dbReference type="SAM" id="Phobius"/>
    </source>
</evidence>
<evidence type="ECO:0000313" key="7">
    <source>
        <dbReference type="EMBL" id="MCY9692073.1"/>
    </source>
</evidence>
<gene>
    <name evidence="7" type="ORF">M5X19_03915</name>
</gene>
<feature type="transmembrane region" description="Helical" evidence="3">
    <location>
        <begin position="12"/>
        <end position="32"/>
    </location>
</feature>
<dbReference type="PANTHER" id="PTHR32305:SF15">
    <property type="entry name" value="PROTEIN RHSA-RELATED"/>
    <property type="match status" value="1"/>
</dbReference>
<dbReference type="RefSeq" id="WP_268613703.1">
    <property type="nucleotide sequence ID" value="NZ_JAMDMX010000009.1"/>
</dbReference>
<evidence type="ECO:0000313" key="8">
    <source>
        <dbReference type="Proteomes" id="UP001527099"/>
    </source>
</evidence>
<feature type="domain" description="DUF6973" evidence="5">
    <location>
        <begin position="2454"/>
        <end position="2544"/>
    </location>
</feature>
<sequence length="2612" mass="293527">MDKVKIIKQFKRVILAMVFTTISIICFSNSMLSARTVYSFQDQATEAKEQTLSNISGSHMVWTESDAAGYLQVFYQNIKTAEKKQITTFASQKHSPRVGETKDGKVYIIWTDDREYAATGKWILYGYELSTGHDWKLNAHSQYYTRLNMNGSEFVGADNSTYDIFHYDLITNRETLVGKGRIPAVAEGKVLFKHERDGGLSLTNVKTGETRVVLDLPYHLYVWELAFDGTTALYKHSDLDLKTKYVVLDTSNPAAVPVDLTPATKKINEYFQMYIGNGQVSWVQDVGGIPVLNGYHLALKEGFKVTEGDQALRVAGFDKEGLVMKNADGSFFRKSIIRTEVPDQISSGGIALVSDDSIKKKVNAQGDELSVKDGSVSLVIPPGALSQDTDIEIKSNKEVTDSLSITKKGSTREASKAWVVTVGSPLLQKAQLTFTYDKTKWSELQTQKMVVYRWNESAKVWVAVPTLLKNGLTGITANIEGSGTYGLFVNDVTFADGRDHWARSSMEILASRGIVDGLSENQFVPEGLLKRLMKRIAKPALSCTLAVAVVISGLPLFPGDGIPRASAATISVSADPMEFNNVYGGQSNISWSYQSKSHATTLETCTVEHMDPEPEPPIVAPGEEPIEADTPYYRNTVQNITTVPDSGSKSYTHMWNGKVNGSVPANEGNYTICAVPNGASKYFYFVENVKINNPAPPAPKYIEVPANQDLTKTKHVIRGVAERGTEVFLDIQYTIRDENDLQVPGTRITNTVPIIVPFDEIGQNDGSHLTWSKGKDFSGYFTQFPLRDDNKPEKYIREWSYELELNPYEIANISGKVERLPSNPYYNAENAQKNKSGISPIVKYLRYVAPEWNITWESLAGYYYFTQSVEEVVSGSTRIAEYNLMKPFNEHPYNQNRMIKVCNDNERCPDNIPIRWNLIIEDPTLAGMISYEEFRDYLKYEQITIIHGENSAKGDPINLATGDFSFLHTNISVPAVMPLEFGVTYHSRDTYDGAIGYGWHHTFEWRLEFRENGNLYVITPDGAALWYTPNGNGTYQTPPGGYDQLAKQPDGTYRLTTPQNWVYTFRQDGMLSRIQDANGNETTLTYARTLLRKVQTEGVSLTFDYLQGGKIASVTDHTGRRVTYEYDEINHDLLAIHLPDEAVIRYRYNKKHQLEEIDNPNHSAMLKNVYDKNGRVVWQRDFYGAEIEIQYFPEQHTTVTKDDLGRVMTFEYDERFRETVVHHPDGIVDRSEYDANDNKTFKTDKNGNKWKSIYDSNGNLLQTIDPLNNTTTFHYNQWNKPDEITDALGSKTIIGYDGKGNMDTITNALGELSRINRDGRGVPTSMVNPKGETVALSNYTTGFVEFVTDPLGYKTHLQRDSLNRVTEIVDALGQVSSMEYDSRDRVTAKIDALHNREEFQYDKDSNLKYHKDAAGAETHFTYEFNRIKSVTDALSKTTEFFYDAVGNMKRKVAPNGVETEYLYNNVNRMETMIVKDKNEQGKDITLVTEFRYDGNGNLIWTKDQKGGITEIHYDERNLPDQVKDASGAKTTYAYDPMGRLIKETNALGHGMAYGYDAVGRLIKVTDALNFATSFEYDKAGRLTKTIKPGGAVWEMFYDARGLLTSTKDPLGNTTSLERDELGRVRTSSDESGATTQYGYNALGFVTSIVDAMNQATSMNYDPLGRLKSITDAKQQTTSYAYDPLGRLTSVTNALQATTSYTYDAVGNITSKTDALMRVTGYEYNNRNQLVKQINPLNQLTQLSYDSNGNVDHIKYPDNKLTAYQYDPMNRLKEIGYSDGKKVNYAYDTIGRRTSMNDSTGTTSYAYDALNRLTKVTNGANQIIGYEWTPTGQRSKVVYPDQTTVTYQYDLMDRMTGVTDASGLTTSYTYDKRGLLTQKKLPTEGISTYSYDVLGQVRELRHANQFGKVVEHLRYEYDPVGNRSRLERVEDGNDEDDTDSGEHSESMITEYAYDALNQLRQVKQYNSQTAATPTLTNYGYDAVGNRLTKQSVWDSLSNTEAYTYDSADKLLHWQSGSNYKDFTYDPRGNLLRVMGLENDDDESITNLISPTVLSQVYRSGSVTNGVYGSNPSLRSASSNSSPELMEEYIWDSANRLKQHRSAKKDISQFFYDGDGNRTKMIVDVDHGPTDHSVGGNGQGNSNGNNGNGNNGNGNGNNGNGNGNGNGKNKCHEVPPGFIPPGLAKKCGQVEEPYPDMHPGGPREGWEKQFKKKHWEFNYTNDVSLANPEPLQVTDKDQLSGSNDFYRWKESYTYGAGGERFSMTYLPAYDANNGWDPHDGTAGAEKGIAPRTLWYLNDALGSAVGLIEKDGRVSSRYHYDEFGIPTDAKKFDVNWPGPDNLFGYTGLGYDYNSGLSYASARYYKPELGRFVSEDTYKGDMWNPQTLNLYTYVANNPLRYIDPSGHDFSLRELESDAVQIGRLGYNSDRAQTVALYGLYAGVNMRSKASAYAKAHDPQYYKGTLITWDNEADAYRHFGWNFKISNTYGVKEAEAITANHEFLATENYKILSSSDGKATLSVQIATLMDFYNNNEGRYLGQHYDDINEAFKFALDNNAVITSLYQVTDRFGFDKSLIYKGSDGKLYVNAVIKLENPEYGVTIDDFKKYSYWTYVSQ</sequence>
<feature type="compositionally biased region" description="Gly residues" evidence="2">
    <location>
        <begin position="2133"/>
        <end position="2164"/>
    </location>
</feature>
<dbReference type="Proteomes" id="UP001527099">
    <property type="component" value="Unassembled WGS sequence"/>
</dbReference>
<evidence type="ECO:0000256" key="1">
    <source>
        <dbReference type="ARBA" id="ARBA00022737"/>
    </source>
</evidence>
<dbReference type="Pfam" id="PF05593">
    <property type="entry name" value="RHS_repeat"/>
    <property type="match status" value="5"/>
</dbReference>
<dbReference type="NCBIfam" id="TIGR01643">
    <property type="entry name" value="YD_repeat_2x"/>
    <property type="match status" value="12"/>
</dbReference>
<feature type="region of interest" description="Disordered" evidence="2">
    <location>
        <begin position="2121"/>
        <end position="2172"/>
    </location>
</feature>
<organism evidence="7 8">
    <name type="scientific">Paenibacillus alginolyticus</name>
    <dbReference type="NCBI Taxonomy" id="59839"/>
    <lineage>
        <taxon>Bacteria</taxon>
        <taxon>Bacillati</taxon>
        <taxon>Bacillota</taxon>
        <taxon>Bacilli</taxon>
        <taxon>Bacillales</taxon>
        <taxon>Paenibacillaceae</taxon>
        <taxon>Paenibacillus</taxon>
    </lineage>
</organism>
<dbReference type="PANTHER" id="PTHR32305">
    <property type="match status" value="1"/>
</dbReference>
<evidence type="ECO:0000259" key="6">
    <source>
        <dbReference type="Pfam" id="PF25023"/>
    </source>
</evidence>
<feature type="region of interest" description="Disordered" evidence="2">
    <location>
        <begin position="1923"/>
        <end position="1944"/>
    </location>
</feature>
<dbReference type="Gene3D" id="2.180.10.10">
    <property type="entry name" value="RHS repeat-associated core"/>
    <property type="match status" value="5"/>
</dbReference>
<proteinExistence type="predicted"/>
<protein>
    <submittedName>
        <fullName evidence="7">DUF6531 domain-containing protein</fullName>
    </submittedName>
</protein>
<evidence type="ECO:0000259" key="5">
    <source>
        <dbReference type="Pfam" id="PF22322"/>
    </source>
</evidence>
<dbReference type="EMBL" id="JAMDMX010000009">
    <property type="protein sequence ID" value="MCY9692073.1"/>
    <property type="molecule type" value="Genomic_DNA"/>
</dbReference>
<dbReference type="InterPro" id="IPR050708">
    <property type="entry name" value="T6SS_VgrG/RHS"/>
</dbReference>
<feature type="domain" description="DUF6531" evidence="4">
    <location>
        <begin position="954"/>
        <end position="1025"/>
    </location>
</feature>
<dbReference type="InterPro" id="IPR022385">
    <property type="entry name" value="Rhs_assc_core"/>
</dbReference>
<keyword evidence="1" id="KW-0677">Repeat</keyword>
<dbReference type="Pfam" id="PF20148">
    <property type="entry name" value="DUF6531"/>
    <property type="match status" value="1"/>
</dbReference>
<reference evidence="7 8" key="1">
    <citation type="submission" date="2022-05" db="EMBL/GenBank/DDBJ databases">
        <title>Genome Sequencing of Bee-Associated Microbes.</title>
        <authorList>
            <person name="Dunlap C."/>
        </authorList>
    </citation>
    <scope>NUCLEOTIDE SEQUENCE [LARGE SCALE GENOMIC DNA]</scope>
    <source>
        <strain evidence="7 8">NRRL B-14421</strain>
    </source>
</reference>